<evidence type="ECO:0008006" key="3">
    <source>
        <dbReference type="Google" id="ProtNLM"/>
    </source>
</evidence>
<dbReference type="Proteomes" id="UP000287233">
    <property type="component" value="Chromosome"/>
</dbReference>
<dbReference type="InterPro" id="IPR004993">
    <property type="entry name" value="GH3"/>
</dbReference>
<evidence type="ECO:0000313" key="2">
    <source>
        <dbReference type="Proteomes" id="UP000287233"/>
    </source>
</evidence>
<organism evidence="1 2">
    <name type="scientific">Bipolaricaulis sibiricus</name>
    <dbReference type="NCBI Taxonomy" id="2501609"/>
    <lineage>
        <taxon>Bacteria</taxon>
        <taxon>Candidatus Bipolaricaulota</taxon>
        <taxon>Candidatus Bipolaricaulia</taxon>
        <taxon>Candidatus Bipolaricaulales</taxon>
        <taxon>Candidatus Bipolaricaulaceae</taxon>
        <taxon>Candidatus Bipolaricaulis</taxon>
    </lineage>
</organism>
<name>A0A410FT60_BIPS1</name>
<dbReference type="AlphaFoldDB" id="A0A410FT60"/>
<dbReference type="PANTHER" id="PTHR31901">
    <property type="entry name" value="GH3 DOMAIN-CONTAINING PROTEIN"/>
    <property type="match status" value="1"/>
</dbReference>
<accession>A0A410FT60</accession>
<protein>
    <recommendedName>
        <fullName evidence="3">GH3 auxin-responsive promoter</fullName>
    </recommendedName>
</protein>
<proteinExistence type="predicted"/>
<sequence>MGRLQALVTPWHESVADPVAAQARVLETLLAFYRATGYGRDRGAGSVGSLADYRKAFPIATYEDYKPLIGRVMAGEADLLLTEPPIGWAITRGTTQGEEKFIPMTPTDLRMRVSAGRAMVNYALETRRFDLFDGVNLNLNFPSVVGTVRMGDREVEYGYSSGIYTKHVSRETPIRSVPSQDEIDALGGGKTARDWNARFELAYQKCREENVTLVGGVAPTAIRFGRWLRRAHGLYPKTLWKVQIMTLGSVPGINTRLAPALHALYGHAAIREIYGATEGMFGQQRDSQRAWVPNYDLFLFEVETRRRRIKLLHEMRPGERGSLVVSTPILPRYKIGDLILALRPPYFRCIGRDRWWTPLRYLWDELSTLNLGRL</sequence>
<evidence type="ECO:0000313" key="1">
    <source>
        <dbReference type="EMBL" id="QAA76098.1"/>
    </source>
</evidence>
<dbReference type="EMBL" id="CP034928">
    <property type="protein sequence ID" value="QAA76098.1"/>
    <property type="molecule type" value="Genomic_DNA"/>
</dbReference>
<reference evidence="2" key="1">
    <citation type="submission" date="2018-12" db="EMBL/GenBank/DDBJ databases">
        <title>Complete genome sequence of an uncultured bacterium of the candidate phylum Bipolaricaulota.</title>
        <authorList>
            <person name="Kadnikov V.V."/>
            <person name="Mardanov A.V."/>
            <person name="Beletsky A.V."/>
            <person name="Frank Y.A."/>
            <person name="Karnachuk O.V."/>
            <person name="Ravin N.V."/>
        </authorList>
    </citation>
    <scope>NUCLEOTIDE SEQUENCE [LARGE SCALE GENOMIC DNA]</scope>
</reference>
<dbReference type="GO" id="GO:0016881">
    <property type="term" value="F:acid-amino acid ligase activity"/>
    <property type="evidence" value="ECO:0007669"/>
    <property type="project" value="TreeGrafter"/>
</dbReference>
<dbReference type="Pfam" id="PF03321">
    <property type="entry name" value="GH3"/>
    <property type="match status" value="1"/>
</dbReference>
<dbReference type="KEGG" id="bih:BIP78_0332"/>
<dbReference type="PANTHER" id="PTHR31901:SF9">
    <property type="entry name" value="GH3 DOMAIN-CONTAINING PROTEIN"/>
    <property type="match status" value="1"/>
</dbReference>
<gene>
    <name evidence="1" type="ORF">BIP78_0332</name>
</gene>
<dbReference type="GO" id="GO:0005737">
    <property type="term" value="C:cytoplasm"/>
    <property type="evidence" value="ECO:0007669"/>
    <property type="project" value="TreeGrafter"/>
</dbReference>